<dbReference type="Proteomes" id="UP001337655">
    <property type="component" value="Unassembled WGS sequence"/>
</dbReference>
<dbReference type="EMBL" id="JAVRRT010000001">
    <property type="protein sequence ID" value="KAK5175042.1"/>
    <property type="molecule type" value="Genomic_DNA"/>
</dbReference>
<evidence type="ECO:0000313" key="3">
    <source>
        <dbReference type="Proteomes" id="UP001337655"/>
    </source>
</evidence>
<comment type="caution">
    <text evidence="2">The sequence shown here is derived from an EMBL/GenBank/DDBJ whole genome shotgun (WGS) entry which is preliminary data.</text>
</comment>
<dbReference type="CDD" id="cd04301">
    <property type="entry name" value="NAT_SF"/>
    <property type="match status" value="1"/>
</dbReference>
<accession>A0AAV9PQ38</accession>
<proteinExistence type="predicted"/>
<name>A0AAV9PQ38_9PEZI</name>
<dbReference type="AlphaFoldDB" id="A0AAV9PQ38"/>
<keyword evidence="3" id="KW-1185">Reference proteome</keyword>
<reference evidence="2 3" key="1">
    <citation type="submission" date="2023-08" db="EMBL/GenBank/DDBJ databases">
        <title>Black Yeasts Isolated from many extreme environments.</title>
        <authorList>
            <person name="Coleine C."/>
            <person name="Stajich J.E."/>
            <person name="Selbmann L."/>
        </authorList>
    </citation>
    <scope>NUCLEOTIDE SEQUENCE [LARGE SCALE GENOMIC DNA]</scope>
    <source>
        <strain evidence="2 3">CCFEE 5935</strain>
    </source>
</reference>
<dbReference type="Pfam" id="PF13302">
    <property type="entry name" value="Acetyltransf_3"/>
    <property type="match status" value="1"/>
</dbReference>
<dbReference type="SUPFAM" id="SSF55729">
    <property type="entry name" value="Acyl-CoA N-acyltransferases (Nat)"/>
    <property type="match status" value="1"/>
</dbReference>
<dbReference type="GO" id="GO:0016747">
    <property type="term" value="F:acyltransferase activity, transferring groups other than amino-acyl groups"/>
    <property type="evidence" value="ECO:0007669"/>
    <property type="project" value="InterPro"/>
</dbReference>
<dbReference type="PANTHER" id="PTHR43415">
    <property type="entry name" value="SPERMIDINE N(1)-ACETYLTRANSFERASE"/>
    <property type="match status" value="1"/>
</dbReference>
<organism evidence="2 3">
    <name type="scientific">Saxophila tyrrhenica</name>
    <dbReference type="NCBI Taxonomy" id="1690608"/>
    <lineage>
        <taxon>Eukaryota</taxon>
        <taxon>Fungi</taxon>
        <taxon>Dikarya</taxon>
        <taxon>Ascomycota</taxon>
        <taxon>Pezizomycotina</taxon>
        <taxon>Dothideomycetes</taxon>
        <taxon>Dothideomycetidae</taxon>
        <taxon>Mycosphaerellales</taxon>
        <taxon>Extremaceae</taxon>
        <taxon>Saxophila</taxon>
    </lineage>
</organism>
<dbReference type="GeneID" id="89921530"/>
<dbReference type="Gene3D" id="3.40.630.30">
    <property type="match status" value="1"/>
</dbReference>
<dbReference type="PANTHER" id="PTHR43415:SF3">
    <property type="entry name" value="GNAT-FAMILY ACETYLTRANSFERASE"/>
    <property type="match status" value="1"/>
</dbReference>
<protein>
    <recommendedName>
        <fullName evidence="1">N-acetyltransferase domain-containing protein</fullName>
    </recommendedName>
</protein>
<evidence type="ECO:0000313" key="2">
    <source>
        <dbReference type="EMBL" id="KAK5175042.1"/>
    </source>
</evidence>
<gene>
    <name evidence="2" type="ORF">LTR77_000178</name>
</gene>
<dbReference type="InterPro" id="IPR000182">
    <property type="entry name" value="GNAT_dom"/>
</dbReference>
<sequence>MFYTERLMLRAFEPEADTNLFTQWLNDVEILSAISLHPPVPSSKASVKKFIEQVSQKESASGLPFFVVCEKPPPENGPVSLAKHDDYFSKDGTARYPTIGVFVLSSQDNMHFATRTARFGIALDKEHHDRGYGTELLQWAQAYCFKTLGCHRLELNVAAFNKRAFHVYEKVGFVKEGVRRKRWWIDGQWVDDIEMAMLEEEWFAKHQE</sequence>
<evidence type="ECO:0000259" key="1">
    <source>
        <dbReference type="PROSITE" id="PS51186"/>
    </source>
</evidence>
<dbReference type="PROSITE" id="PS51186">
    <property type="entry name" value="GNAT"/>
    <property type="match status" value="1"/>
</dbReference>
<feature type="domain" description="N-acetyltransferase" evidence="1">
    <location>
        <begin position="7"/>
        <end position="200"/>
    </location>
</feature>
<dbReference type="RefSeq" id="XP_064663680.1">
    <property type="nucleotide sequence ID" value="XM_064797446.1"/>
</dbReference>
<dbReference type="InterPro" id="IPR016181">
    <property type="entry name" value="Acyl_CoA_acyltransferase"/>
</dbReference>